<sequence length="124" mass="14288">MSFFDKIFGKNEPENHQQTFWKNMCHENDLKDAVEKSHRNKVVIFKHSTRCFISSTVLKNFENEVQNSDKNIDYYYLDLLACRSLSNKIAEQFGVEHQSPQIIVLENGIAVGNASHQAISLNLV</sequence>
<gene>
    <name evidence="1" type="ORF">SAMEA4412677_00270</name>
</gene>
<reference evidence="1 2" key="1">
    <citation type="submission" date="2017-06" db="EMBL/GenBank/DDBJ databases">
        <authorList>
            <consortium name="Pathogen Informatics"/>
        </authorList>
    </citation>
    <scope>NUCLEOTIDE SEQUENCE [LARGE SCALE GENOMIC DNA]</scope>
    <source>
        <strain evidence="1 2">NCTC13490</strain>
    </source>
</reference>
<organism evidence="1 2">
    <name type="scientific">Chryseobacterium taklimakanense</name>
    <dbReference type="NCBI Taxonomy" id="536441"/>
    <lineage>
        <taxon>Bacteria</taxon>
        <taxon>Pseudomonadati</taxon>
        <taxon>Bacteroidota</taxon>
        <taxon>Flavobacteriia</taxon>
        <taxon>Flavobacteriales</taxon>
        <taxon>Weeksellaceae</taxon>
        <taxon>Chryseobacterium group</taxon>
        <taxon>Chryseobacterium</taxon>
    </lineage>
</organism>
<evidence type="ECO:0000313" key="2">
    <source>
        <dbReference type="Proteomes" id="UP000215196"/>
    </source>
</evidence>
<name>A0A239WI11_9FLAO</name>
<dbReference type="InterPro" id="IPR022551">
    <property type="entry name" value="BrxC"/>
</dbReference>
<dbReference type="Gene3D" id="3.40.30.10">
    <property type="entry name" value="Glutaredoxin"/>
    <property type="match status" value="1"/>
</dbReference>
<dbReference type="KEGG" id="ctak:4412677_00270"/>
<dbReference type="RefSeq" id="WP_095069661.1">
    <property type="nucleotide sequence ID" value="NZ_LT906465.1"/>
</dbReference>
<dbReference type="EMBL" id="LT906465">
    <property type="protein sequence ID" value="SNV34107.1"/>
    <property type="molecule type" value="Genomic_DNA"/>
</dbReference>
<dbReference type="NCBIfam" id="TIGR04019">
    <property type="entry name" value="B_thiol_YtxJ"/>
    <property type="match status" value="1"/>
</dbReference>
<dbReference type="Pfam" id="PF11009">
    <property type="entry name" value="BrxC"/>
    <property type="match status" value="1"/>
</dbReference>
<dbReference type="Proteomes" id="UP000215196">
    <property type="component" value="Chromosome 1"/>
</dbReference>
<evidence type="ECO:0000313" key="1">
    <source>
        <dbReference type="EMBL" id="SNV34107.1"/>
    </source>
</evidence>
<accession>A0A239WI11</accession>
<dbReference type="AlphaFoldDB" id="A0A239WI11"/>
<keyword evidence="2" id="KW-1185">Reference proteome</keyword>
<proteinExistence type="predicted"/>
<protein>
    <submittedName>
        <fullName evidence="1">Bacillithiol system protein YtxJ</fullName>
    </submittedName>
</protein>